<keyword evidence="1" id="KW-1133">Transmembrane helix</keyword>
<keyword evidence="1" id="KW-0472">Membrane</keyword>
<accession>A0ABY2TV01</accession>
<evidence type="ECO:0000313" key="2">
    <source>
        <dbReference type="EMBL" id="TLG85363.1"/>
    </source>
</evidence>
<feature type="non-terminal residue" evidence="2">
    <location>
        <position position="72"/>
    </location>
</feature>
<protein>
    <recommendedName>
        <fullName evidence="4">Methyl-accepting chemotaxis protein</fullName>
    </recommendedName>
</protein>
<feature type="transmembrane region" description="Helical" evidence="1">
    <location>
        <begin position="12"/>
        <end position="32"/>
    </location>
</feature>
<reference evidence="2 3" key="1">
    <citation type="submission" date="2019-05" db="EMBL/GenBank/DDBJ databases">
        <title>Pseudomonas edaphica sp. nov., isolated from rhizospheric soil of Cistus ladanifer L. in Spain.</title>
        <authorList>
            <person name="Peix A."/>
        </authorList>
    </citation>
    <scope>NUCLEOTIDE SEQUENCE [LARGE SCALE GENOMIC DNA]</scope>
    <source>
        <strain evidence="2 3">RD25</strain>
    </source>
</reference>
<dbReference type="EMBL" id="VBVZ01001045">
    <property type="protein sequence ID" value="TLG85363.1"/>
    <property type="molecule type" value="Genomic_DNA"/>
</dbReference>
<comment type="caution">
    <text evidence="2">The sequence shown here is derived from an EMBL/GenBank/DDBJ whole genome shotgun (WGS) entry which is preliminary data.</text>
</comment>
<organism evidence="2 3">
    <name type="scientific">Pseudomonas edaphica</name>
    <dbReference type="NCBI Taxonomy" id="2006980"/>
    <lineage>
        <taxon>Bacteria</taxon>
        <taxon>Pseudomonadati</taxon>
        <taxon>Pseudomonadota</taxon>
        <taxon>Gammaproteobacteria</taxon>
        <taxon>Pseudomonadales</taxon>
        <taxon>Pseudomonadaceae</taxon>
        <taxon>Pseudomonas</taxon>
    </lineage>
</organism>
<keyword evidence="3" id="KW-1185">Reference proteome</keyword>
<evidence type="ECO:0000256" key="1">
    <source>
        <dbReference type="SAM" id="Phobius"/>
    </source>
</evidence>
<proteinExistence type="predicted"/>
<dbReference type="Proteomes" id="UP000304941">
    <property type="component" value="Unassembled WGS sequence"/>
</dbReference>
<dbReference type="RefSeq" id="WP_138454347.1">
    <property type="nucleotide sequence ID" value="NZ_VBVZ01001045.1"/>
</dbReference>
<sequence>MFDTLSIRLKIVLLSGFCLLGVIALIISINLYETGQNDHLIRRTLAPLNWRNRPRWELACCGSWLACDSINS</sequence>
<evidence type="ECO:0000313" key="3">
    <source>
        <dbReference type="Proteomes" id="UP000304941"/>
    </source>
</evidence>
<keyword evidence="1" id="KW-0812">Transmembrane</keyword>
<evidence type="ECO:0008006" key="4">
    <source>
        <dbReference type="Google" id="ProtNLM"/>
    </source>
</evidence>
<name>A0ABY2TV01_9PSED</name>
<gene>
    <name evidence="2" type="ORF">FEM54_33125</name>
</gene>